<evidence type="ECO:0000313" key="1">
    <source>
        <dbReference type="EMBL" id="MPC58380.1"/>
    </source>
</evidence>
<reference evidence="1 2" key="1">
    <citation type="submission" date="2019-05" db="EMBL/GenBank/DDBJ databases">
        <title>Another draft genome of Portunus trituberculatus and its Hox gene families provides insights of decapod evolution.</title>
        <authorList>
            <person name="Jeong J.-H."/>
            <person name="Song I."/>
            <person name="Kim S."/>
            <person name="Choi T."/>
            <person name="Kim D."/>
            <person name="Ryu S."/>
            <person name="Kim W."/>
        </authorList>
    </citation>
    <scope>NUCLEOTIDE SEQUENCE [LARGE SCALE GENOMIC DNA]</scope>
    <source>
        <tissue evidence="1">Muscle</tissue>
    </source>
</reference>
<gene>
    <name evidence="1" type="ORF">E2C01_052384</name>
</gene>
<dbReference type="AlphaFoldDB" id="A0A5B7GDJ1"/>
<name>A0A5B7GDJ1_PORTR</name>
<proteinExistence type="predicted"/>
<evidence type="ECO:0000313" key="2">
    <source>
        <dbReference type="Proteomes" id="UP000324222"/>
    </source>
</evidence>
<dbReference type="Proteomes" id="UP000324222">
    <property type="component" value="Unassembled WGS sequence"/>
</dbReference>
<dbReference type="EMBL" id="VSRR010015623">
    <property type="protein sequence ID" value="MPC58380.1"/>
    <property type="molecule type" value="Genomic_DNA"/>
</dbReference>
<comment type="caution">
    <text evidence="1">The sequence shown here is derived from an EMBL/GenBank/DDBJ whole genome shotgun (WGS) entry which is preliminary data.</text>
</comment>
<keyword evidence="2" id="KW-1185">Reference proteome</keyword>
<organism evidence="1 2">
    <name type="scientific">Portunus trituberculatus</name>
    <name type="common">Swimming crab</name>
    <name type="synonym">Neptunus trituberculatus</name>
    <dbReference type="NCBI Taxonomy" id="210409"/>
    <lineage>
        <taxon>Eukaryota</taxon>
        <taxon>Metazoa</taxon>
        <taxon>Ecdysozoa</taxon>
        <taxon>Arthropoda</taxon>
        <taxon>Crustacea</taxon>
        <taxon>Multicrustacea</taxon>
        <taxon>Malacostraca</taxon>
        <taxon>Eumalacostraca</taxon>
        <taxon>Eucarida</taxon>
        <taxon>Decapoda</taxon>
        <taxon>Pleocyemata</taxon>
        <taxon>Brachyura</taxon>
        <taxon>Eubrachyura</taxon>
        <taxon>Portunoidea</taxon>
        <taxon>Portunidae</taxon>
        <taxon>Portuninae</taxon>
        <taxon>Portunus</taxon>
    </lineage>
</organism>
<accession>A0A5B7GDJ1</accession>
<sequence>MTTSLLTTRTCARSRDSRLWTGSSRLLLIARCPEELRRWGRSPSHNRAALINGINLFTSAVGQSYRTVKGEQKPGDVLTCSERDAYVTI</sequence>
<protein>
    <submittedName>
        <fullName evidence="1">Uncharacterized protein</fullName>
    </submittedName>
</protein>